<name>A0ABS3F4J8_9PROT</name>
<dbReference type="Gene3D" id="3.90.550.10">
    <property type="entry name" value="Spore Coat Polysaccharide Biosynthesis Protein SpsA, Chain A"/>
    <property type="match status" value="1"/>
</dbReference>
<dbReference type="EMBL" id="JAFLNC010000002">
    <property type="protein sequence ID" value="MBO0333324.1"/>
    <property type="molecule type" value="Genomic_DNA"/>
</dbReference>
<sequence>MISFIVPAFNEGSAIADTVETIRSVTRLHDIDDYEIIAIDDGSTDDSKDILNSLATEDPRIEPIYHPVNMGLGRSIVDGIHKARMPQFIIVPGDNDISTSSLSLMLHFKDAAEMVLTVPINKEARPNLRQIISATYQILHNIFFGTSVSYLNGPGVWPTARVKELKLISNRFSIISEMNVKLLTKGVEFAEVPIYLQADEPKRGTVTLRNLVEVVKVFLMLVVELNLKPDRPEKQPLNRAKINFGR</sequence>
<dbReference type="SUPFAM" id="SSF53448">
    <property type="entry name" value="Nucleotide-diphospho-sugar transferases"/>
    <property type="match status" value="1"/>
</dbReference>
<dbReference type="CDD" id="cd04179">
    <property type="entry name" value="DPM_DPG-synthase_like"/>
    <property type="match status" value="1"/>
</dbReference>
<gene>
    <name evidence="2" type="ORF">J0X12_06855</name>
</gene>
<proteinExistence type="predicted"/>
<feature type="domain" description="Glycosyltransferase 2-like" evidence="1">
    <location>
        <begin position="3"/>
        <end position="114"/>
    </location>
</feature>
<dbReference type="PANTHER" id="PTHR48090:SF7">
    <property type="entry name" value="RFBJ PROTEIN"/>
    <property type="match status" value="1"/>
</dbReference>
<dbReference type="InterPro" id="IPR029044">
    <property type="entry name" value="Nucleotide-diphossugar_trans"/>
</dbReference>
<dbReference type="InterPro" id="IPR050256">
    <property type="entry name" value="Glycosyltransferase_2"/>
</dbReference>
<dbReference type="Pfam" id="PF00535">
    <property type="entry name" value="Glycos_transf_2"/>
    <property type="match status" value="1"/>
</dbReference>
<evidence type="ECO:0000313" key="2">
    <source>
        <dbReference type="EMBL" id="MBO0333324.1"/>
    </source>
</evidence>
<accession>A0ABS3F4J8</accession>
<organism evidence="2 3">
    <name type="scientific">Sneathiella sedimenti</name>
    <dbReference type="NCBI Taxonomy" id="2816034"/>
    <lineage>
        <taxon>Bacteria</taxon>
        <taxon>Pseudomonadati</taxon>
        <taxon>Pseudomonadota</taxon>
        <taxon>Alphaproteobacteria</taxon>
        <taxon>Sneathiellales</taxon>
        <taxon>Sneathiellaceae</taxon>
        <taxon>Sneathiella</taxon>
    </lineage>
</organism>
<evidence type="ECO:0000313" key="3">
    <source>
        <dbReference type="Proteomes" id="UP000664761"/>
    </source>
</evidence>
<comment type="caution">
    <text evidence="2">The sequence shown here is derived from an EMBL/GenBank/DDBJ whole genome shotgun (WGS) entry which is preliminary data.</text>
</comment>
<protein>
    <submittedName>
        <fullName evidence="2">Glycosyltransferase family 2 protein</fullName>
    </submittedName>
</protein>
<keyword evidence="3" id="KW-1185">Reference proteome</keyword>
<dbReference type="RefSeq" id="WP_207043542.1">
    <property type="nucleotide sequence ID" value="NZ_JAFLNC010000002.1"/>
</dbReference>
<dbReference type="Proteomes" id="UP000664761">
    <property type="component" value="Unassembled WGS sequence"/>
</dbReference>
<reference evidence="2 3" key="1">
    <citation type="submission" date="2021-03" db="EMBL/GenBank/DDBJ databases">
        <title>Sneathiella sp. CAU 1612 isolated from Kang Won-do.</title>
        <authorList>
            <person name="Kim W."/>
        </authorList>
    </citation>
    <scope>NUCLEOTIDE SEQUENCE [LARGE SCALE GENOMIC DNA]</scope>
    <source>
        <strain evidence="2 3">CAU 1612</strain>
    </source>
</reference>
<dbReference type="PANTHER" id="PTHR48090">
    <property type="entry name" value="UNDECAPRENYL-PHOSPHATE 4-DEOXY-4-FORMAMIDO-L-ARABINOSE TRANSFERASE-RELATED"/>
    <property type="match status" value="1"/>
</dbReference>
<dbReference type="InterPro" id="IPR001173">
    <property type="entry name" value="Glyco_trans_2-like"/>
</dbReference>
<evidence type="ECO:0000259" key="1">
    <source>
        <dbReference type="Pfam" id="PF00535"/>
    </source>
</evidence>